<name>A0ACC1JZ81_9FUNG</name>
<accession>A0ACC1JZ81</accession>
<comment type="caution">
    <text evidence="1">The sequence shown here is derived from an EMBL/GenBank/DDBJ whole genome shotgun (WGS) entry which is preliminary data.</text>
</comment>
<evidence type="ECO:0000313" key="1">
    <source>
        <dbReference type="EMBL" id="KAJ2770459.1"/>
    </source>
</evidence>
<evidence type="ECO:0000313" key="2">
    <source>
        <dbReference type="Proteomes" id="UP001140234"/>
    </source>
</evidence>
<protein>
    <submittedName>
        <fullName evidence="1">Aspartic proteinase</fullName>
        <ecNumber evidence="1">3.4.23.25</ecNumber>
    </submittedName>
</protein>
<dbReference type="EMBL" id="JANBUJ010000726">
    <property type="protein sequence ID" value="KAJ2770459.1"/>
    <property type="molecule type" value="Genomic_DNA"/>
</dbReference>
<proteinExistence type="predicted"/>
<keyword evidence="2" id="KW-1185">Reference proteome</keyword>
<dbReference type="Proteomes" id="UP001140234">
    <property type="component" value="Unassembled WGS sequence"/>
</dbReference>
<sequence>MRVSLSLAALGLLAACHEAAAAALTIPLKKTREAPEETLQRLTNTRRYVEQKYFGWDSGAMQEQAVPLDGDGETTIKVPITNYMNTQYYGEISMGTPPQKFKVLFDTGTSNLWVPSAECTSTVCFLHSKYDHTQSSSYVKNGSDISLRFGSDSLEGYVGEDILTVGGITINGQQFAEVTKGFGLAYAFGRLDGVFGLGYDTASVGGVMPPFYNMVNRKLVKEPMFSLYLSDMANGNDGELILGGYNSEHFEGDLKWANVRRRGHWEVELEAAQFGDDDIAMSPTGAALDTGSSMLVLPATLADLLNESIGARRGPAGQYTVDCATVPTLPPFSLTFGGVKYTLDGKDYVLNVQGQCISGFVGLDGPDPATQTWFISDVFLRKFYTVYDLGNERVGFAKAR</sequence>
<keyword evidence="1" id="KW-0378">Hydrolase</keyword>
<organism evidence="1 2">
    <name type="scientific">Coemansia nantahalensis</name>
    <dbReference type="NCBI Taxonomy" id="2789366"/>
    <lineage>
        <taxon>Eukaryota</taxon>
        <taxon>Fungi</taxon>
        <taxon>Fungi incertae sedis</taxon>
        <taxon>Zoopagomycota</taxon>
        <taxon>Kickxellomycotina</taxon>
        <taxon>Kickxellomycetes</taxon>
        <taxon>Kickxellales</taxon>
        <taxon>Kickxellaceae</taxon>
        <taxon>Coemansia</taxon>
    </lineage>
</organism>
<reference evidence="1" key="1">
    <citation type="submission" date="2022-07" db="EMBL/GenBank/DDBJ databases">
        <title>Phylogenomic reconstructions and comparative analyses of Kickxellomycotina fungi.</title>
        <authorList>
            <person name="Reynolds N.K."/>
            <person name="Stajich J.E."/>
            <person name="Barry K."/>
            <person name="Grigoriev I.V."/>
            <person name="Crous P."/>
            <person name="Smith M.E."/>
        </authorList>
    </citation>
    <scope>NUCLEOTIDE SEQUENCE</scope>
    <source>
        <strain evidence="1">CBS 109366</strain>
    </source>
</reference>
<gene>
    <name evidence="1" type="primary">APR1_7</name>
    <name evidence="1" type="ORF">IWQ57_002652</name>
</gene>
<dbReference type="EC" id="3.4.23.25" evidence="1"/>